<protein>
    <submittedName>
        <fullName evidence="1">Uncharacterized protein</fullName>
    </submittedName>
</protein>
<organism evidence="1 2">
    <name type="scientific">Cichorium intybus</name>
    <name type="common">Chicory</name>
    <dbReference type="NCBI Taxonomy" id="13427"/>
    <lineage>
        <taxon>Eukaryota</taxon>
        <taxon>Viridiplantae</taxon>
        <taxon>Streptophyta</taxon>
        <taxon>Embryophyta</taxon>
        <taxon>Tracheophyta</taxon>
        <taxon>Spermatophyta</taxon>
        <taxon>Magnoliopsida</taxon>
        <taxon>eudicotyledons</taxon>
        <taxon>Gunneridae</taxon>
        <taxon>Pentapetalae</taxon>
        <taxon>asterids</taxon>
        <taxon>campanulids</taxon>
        <taxon>Asterales</taxon>
        <taxon>Asteraceae</taxon>
        <taxon>Cichorioideae</taxon>
        <taxon>Cichorieae</taxon>
        <taxon>Cichoriinae</taxon>
        <taxon>Cichorium</taxon>
    </lineage>
</organism>
<comment type="caution">
    <text evidence="1">The sequence shown here is derived from an EMBL/GenBank/DDBJ whole genome shotgun (WGS) entry which is preliminary data.</text>
</comment>
<gene>
    <name evidence="1" type="ORF">L2E82_25804</name>
</gene>
<keyword evidence="2" id="KW-1185">Reference proteome</keyword>
<name>A0ACB9E4N8_CICIN</name>
<evidence type="ECO:0000313" key="1">
    <source>
        <dbReference type="EMBL" id="KAI3753742.1"/>
    </source>
</evidence>
<sequence>MRPKSLLVITHHIIRSHHTFFADHYALHLELQSIKSFMVEEIPKKFPRYRCFGKLFRVLPSTGSDTIISTSMMDKNFIIEIMNRYKSLDKWDIRLQPSIAAMNLLSRYEQRVEGVADFILKWVVDVFFIDTGMDTCMKKVHNIGEISLEFIGLKDCLEW</sequence>
<reference evidence="2" key="1">
    <citation type="journal article" date="2022" name="Mol. Ecol. Resour.">
        <title>The genomes of chicory, endive, great burdock and yacon provide insights into Asteraceae palaeo-polyploidization history and plant inulin production.</title>
        <authorList>
            <person name="Fan W."/>
            <person name="Wang S."/>
            <person name="Wang H."/>
            <person name="Wang A."/>
            <person name="Jiang F."/>
            <person name="Liu H."/>
            <person name="Zhao H."/>
            <person name="Xu D."/>
            <person name="Zhang Y."/>
        </authorList>
    </citation>
    <scope>NUCLEOTIDE SEQUENCE [LARGE SCALE GENOMIC DNA]</scope>
    <source>
        <strain evidence="2">cv. Punajuju</strain>
    </source>
</reference>
<proteinExistence type="predicted"/>
<reference evidence="1 2" key="2">
    <citation type="journal article" date="2022" name="Mol. Ecol. Resour.">
        <title>The genomes of chicory, endive, great burdock and yacon provide insights into Asteraceae paleo-polyploidization history and plant inulin production.</title>
        <authorList>
            <person name="Fan W."/>
            <person name="Wang S."/>
            <person name="Wang H."/>
            <person name="Wang A."/>
            <person name="Jiang F."/>
            <person name="Liu H."/>
            <person name="Zhao H."/>
            <person name="Xu D."/>
            <person name="Zhang Y."/>
        </authorList>
    </citation>
    <scope>NUCLEOTIDE SEQUENCE [LARGE SCALE GENOMIC DNA]</scope>
    <source>
        <strain evidence="2">cv. Punajuju</strain>
        <tissue evidence="1">Leaves</tissue>
    </source>
</reference>
<evidence type="ECO:0000313" key="2">
    <source>
        <dbReference type="Proteomes" id="UP001055811"/>
    </source>
</evidence>
<dbReference type="EMBL" id="CM042012">
    <property type="protein sequence ID" value="KAI3753742.1"/>
    <property type="molecule type" value="Genomic_DNA"/>
</dbReference>
<dbReference type="Proteomes" id="UP001055811">
    <property type="component" value="Linkage Group LG04"/>
</dbReference>
<accession>A0ACB9E4N8</accession>